<dbReference type="PANTHER" id="PTHR43214">
    <property type="entry name" value="TWO-COMPONENT RESPONSE REGULATOR"/>
    <property type="match status" value="1"/>
</dbReference>
<evidence type="ECO:0000256" key="1">
    <source>
        <dbReference type="ARBA" id="ARBA00022553"/>
    </source>
</evidence>
<accession>A0A2I0R623</accession>
<evidence type="ECO:0000259" key="6">
    <source>
        <dbReference type="PROSITE" id="PS50043"/>
    </source>
</evidence>
<dbReference type="SUPFAM" id="SSF52172">
    <property type="entry name" value="CheY-like"/>
    <property type="match status" value="1"/>
</dbReference>
<keyword evidence="3" id="KW-0238">DNA-binding</keyword>
<keyword evidence="1 5" id="KW-0597">Phosphoprotein</keyword>
<dbReference type="AlphaFoldDB" id="A0A2I0R623"/>
<evidence type="ECO:0000313" key="8">
    <source>
        <dbReference type="EMBL" id="PKR82019.1"/>
    </source>
</evidence>
<keyword evidence="9" id="KW-1185">Reference proteome</keyword>
<dbReference type="Pfam" id="PF00196">
    <property type="entry name" value="GerE"/>
    <property type="match status" value="1"/>
</dbReference>
<dbReference type="InterPro" id="IPR000792">
    <property type="entry name" value="Tscrpt_reg_LuxR_C"/>
</dbReference>
<feature type="domain" description="HTH luxR-type" evidence="6">
    <location>
        <begin position="143"/>
        <end position="209"/>
    </location>
</feature>
<dbReference type="CDD" id="cd06170">
    <property type="entry name" value="LuxR_C_like"/>
    <property type="match status" value="1"/>
</dbReference>
<dbReference type="InterPro" id="IPR001789">
    <property type="entry name" value="Sig_transdc_resp-reg_receiver"/>
</dbReference>
<evidence type="ECO:0008006" key="10">
    <source>
        <dbReference type="Google" id="ProtNLM"/>
    </source>
</evidence>
<dbReference type="SUPFAM" id="SSF46894">
    <property type="entry name" value="C-terminal effector domain of the bipartite response regulators"/>
    <property type="match status" value="1"/>
</dbReference>
<name>A0A2I0R623_9FLAO</name>
<dbReference type="PROSITE" id="PS50110">
    <property type="entry name" value="RESPONSE_REGULATORY"/>
    <property type="match status" value="1"/>
</dbReference>
<dbReference type="SMART" id="SM00421">
    <property type="entry name" value="HTH_LUXR"/>
    <property type="match status" value="1"/>
</dbReference>
<evidence type="ECO:0000256" key="2">
    <source>
        <dbReference type="ARBA" id="ARBA00023015"/>
    </source>
</evidence>
<dbReference type="Pfam" id="PF00072">
    <property type="entry name" value="Response_reg"/>
    <property type="match status" value="1"/>
</dbReference>
<protein>
    <recommendedName>
        <fullName evidence="10">DNA-binding response regulator</fullName>
    </recommendedName>
</protein>
<evidence type="ECO:0000259" key="7">
    <source>
        <dbReference type="PROSITE" id="PS50110"/>
    </source>
</evidence>
<evidence type="ECO:0000256" key="4">
    <source>
        <dbReference type="ARBA" id="ARBA00023163"/>
    </source>
</evidence>
<dbReference type="Proteomes" id="UP000236654">
    <property type="component" value="Unassembled WGS sequence"/>
</dbReference>
<evidence type="ECO:0000256" key="3">
    <source>
        <dbReference type="ARBA" id="ARBA00023125"/>
    </source>
</evidence>
<dbReference type="EMBL" id="PJNI01000001">
    <property type="protein sequence ID" value="PKR82019.1"/>
    <property type="molecule type" value="Genomic_DNA"/>
</dbReference>
<dbReference type="PANTHER" id="PTHR43214:SF41">
    <property type="entry name" value="NITRATE_NITRITE RESPONSE REGULATOR PROTEIN NARP"/>
    <property type="match status" value="1"/>
</dbReference>
<dbReference type="InterPro" id="IPR016032">
    <property type="entry name" value="Sig_transdc_resp-reg_C-effctor"/>
</dbReference>
<dbReference type="GO" id="GO:0000160">
    <property type="term" value="P:phosphorelay signal transduction system"/>
    <property type="evidence" value="ECO:0007669"/>
    <property type="project" value="InterPro"/>
</dbReference>
<gene>
    <name evidence="8" type="ORF">CW751_01390</name>
</gene>
<organism evidence="8 9">
    <name type="scientific">Brumimicrobium salinarum</name>
    <dbReference type="NCBI Taxonomy" id="2058658"/>
    <lineage>
        <taxon>Bacteria</taxon>
        <taxon>Pseudomonadati</taxon>
        <taxon>Bacteroidota</taxon>
        <taxon>Flavobacteriia</taxon>
        <taxon>Flavobacteriales</taxon>
        <taxon>Crocinitomicaceae</taxon>
        <taxon>Brumimicrobium</taxon>
    </lineage>
</organism>
<dbReference type="InterPro" id="IPR058245">
    <property type="entry name" value="NreC/VraR/RcsB-like_REC"/>
</dbReference>
<dbReference type="InterPro" id="IPR039420">
    <property type="entry name" value="WalR-like"/>
</dbReference>
<dbReference type="Gene3D" id="3.40.50.2300">
    <property type="match status" value="1"/>
</dbReference>
<dbReference type="SMART" id="SM00448">
    <property type="entry name" value="REC"/>
    <property type="match status" value="1"/>
</dbReference>
<sequence length="218" mass="24826">MKLLIADDHPIFRSGLKSLLQNAYLEAEIYEYDNGEDAEKAILENPPDFAFLDIDMPNKNGLEVCKTVKEKTNSQVIILTMYNDGEMLKKAFDNGANAYLVKDNTSEELVECIESLKMGDSYIAKSMRKSAKVQQQLKKYSELTEKLKQLTATEMKTLTLVAEKYSSKEISELLFVSAKSVENYRSRICKKLEIDTSKKRLIVWALENKGLIDEMGNQ</sequence>
<dbReference type="PROSITE" id="PS50043">
    <property type="entry name" value="HTH_LUXR_2"/>
    <property type="match status" value="1"/>
</dbReference>
<dbReference type="GO" id="GO:0003677">
    <property type="term" value="F:DNA binding"/>
    <property type="evidence" value="ECO:0007669"/>
    <property type="project" value="UniProtKB-KW"/>
</dbReference>
<evidence type="ECO:0000256" key="5">
    <source>
        <dbReference type="PROSITE-ProRule" id="PRU00169"/>
    </source>
</evidence>
<proteinExistence type="predicted"/>
<keyword evidence="2" id="KW-0805">Transcription regulation</keyword>
<keyword evidence="4" id="KW-0804">Transcription</keyword>
<reference evidence="8 9" key="1">
    <citation type="submission" date="2017-12" db="EMBL/GenBank/DDBJ databases">
        <title>The draft genome sequence of Brumimicrobium saltpan LHR20.</title>
        <authorList>
            <person name="Do Z.-J."/>
            <person name="Luo H.-R."/>
        </authorList>
    </citation>
    <scope>NUCLEOTIDE SEQUENCE [LARGE SCALE GENOMIC DNA]</scope>
    <source>
        <strain evidence="8 9">LHR20</strain>
    </source>
</reference>
<dbReference type="OrthoDB" id="9795108at2"/>
<evidence type="ECO:0000313" key="9">
    <source>
        <dbReference type="Proteomes" id="UP000236654"/>
    </source>
</evidence>
<dbReference type="GO" id="GO:0006355">
    <property type="term" value="P:regulation of DNA-templated transcription"/>
    <property type="evidence" value="ECO:0007669"/>
    <property type="project" value="InterPro"/>
</dbReference>
<dbReference type="RefSeq" id="WP_101333165.1">
    <property type="nucleotide sequence ID" value="NZ_PJNI01000001.1"/>
</dbReference>
<dbReference type="InterPro" id="IPR011006">
    <property type="entry name" value="CheY-like_superfamily"/>
</dbReference>
<feature type="modified residue" description="4-aspartylphosphate" evidence="5">
    <location>
        <position position="53"/>
    </location>
</feature>
<dbReference type="CDD" id="cd17535">
    <property type="entry name" value="REC_NarL-like"/>
    <property type="match status" value="1"/>
</dbReference>
<comment type="caution">
    <text evidence="8">The sequence shown here is derived from an EMBL/GenBank/DDBJ whole genome shotgun (WGS) entry which is preliminary data.</text>
</comment>
<feature type="domain" description="Response regulatory" evidence="7">
    <location>
        <begin position="2"/>
        <end position="117"/>
    </location>
</feature>